<comment type="caution">
    <text evidence="6">The sequence shown here is derived from an EMBL/GenBank/DDBJ whole genome shotgun (WGS) entry which is preliminary data.</text>
</comment>
<dbReference type="GO" id="GO:0002181">
    <property type="term" value="P:cytoplasmic translation"/>
    <property type="evidence" value="ECO:0007669"/>
    <property type="project" value="TreeGrafter"/>
</dbReference>
<evidence type="ECO:0000256" key="2">
    <source>
        <dbReference type="ARBA" id="ARBA00022980"/>
    </source>
</evidence>
<dbReference type="SUPFAM" id="SSF54575">
    <property type="entry name" value="Ribosomal protein L31e"/>
    <property type="match status" value="1"/>
</dbReference>
<dbReference type="PANTHER" id="PTHR10956">
    <property type="entry name" value="60S RIBOSOMAL PROTEIN L31"/>
    <property type="match status" value="1"/>
</dbReference>
<reference evidence="6" key="1">
    <citation type="journal article" date="2020" name="bioRxiv">
        <title>A rank-normalized archaeal taxonomy based on genome phylogeny resolves widespread incomplete and uneven classifications.</title>
        <authorList>
            <person name="Rinke C."/>
            <person name="Chuvochina M."/>
            <person name="Mussig A.J."/>
            <person name="Chaumeil P.-A."/>
            <person name="Waite D.W."/>
            <person name="Whitman W.B."/>
            <person name="Parks D.H."/>
            <person name="Hugenholtz P."/>
        </authorList>
    </citation>
    <scope>NUCLEOTIDE SEQUENCE</scope>
    <source>
        <strain evidence="6">UBA12518</strain>
    </source>
</reference>
<dbReference type="AlphaFoldDB" id="A0A832VZE9"/>
<gene>
    <name evidence="5" type="primary">rpl31e</name>
    <name evidence="6" type="ORF">HA299_01360</name>
</gene>
<sequence length="86" mass="10216">MAEDERVYTIPLRDAKKAPRWKRANRAIKEIYLFLSRHTKTPLEHIRLDPSINHRVWERGIQKPPSRIRVRAVKFEDGTLEAELAE</sequence>
<dbReference type="InterPro" id="IPR023621">
    <property type="entry name" value="Ribosomal_eL31_dom_sf"/>
</dbReference>
<dbReference type="EMBL" id="DUIH01000006">
    <property type="protein sequence ID" value="HIH69260.1"/>
    <property type="molecule type" value="Genomic_DNA"/>
</dbReference>
<name>A0A832VZE9_9EURY</name>
<dbReference type="Pfam" id="PF01198">
    <property type="entry name" value="Ribosomal_L31e"/>
    <property type="match status" value="1"/>
</dbReference>
<evidence type="ECO:0000256" key="4">
    <source>
        <dbReference type="ARBA" id="ARBA00035230"/>
    </source>
</evidence>
<keyword evidence="3 5" id="KW-0687">Ribonucleoprotein</keyword>
<dbReference type="GO" id="GO:0022625">
    <property type="term" value="C:cytosolic large ribosomal subunit"/>
    <property type="evidence" value="ECO:0007669"/>
    <property type="project" value="TreeGrafter"/>
</dbReference>
<evidence type="ECO:0000313" key="7">
    <source>
        <dbReference type="Proteomes" id="UP000600363"/>
    </source>
</evidence>
<dbReference type="PANTHER" id="PTHR10956:SF0">
    <property type="entry name" value="60S RIBOSOMAL PROTEIN L31"/>
    <property type="match status" value="1"/>
</dbReference>
<dbReference type="InterPro" id="IPR000054">
    <property type="entry name" value="Ribosomal_eL31"/>
</dbReference>
<dbReference type="Proteomes" id="UP000600363">
    <property type="component" value="Unassembled WGS sequence"/>
</dbReference>
<protein>
    <recommendedName>
        <fullName evidence="4 5">Large ribosomal subunit protein eL31</fullName>
    </recommendedName>
</protein>
<evidence type="ECO:0000256" key="5">
    <source>
        <dbReference type="HAMAP-Rule" id="MF_00410"/>
    </source>
</evidence>
<dbReference type="SMART" id="SM01380">
    <property type="entry name" value="Ribosomal_L31e"/>
    <property type="match status" value="1"/>
</dbReference>
<dbReference type="GO" id="GO:0003735">
    <property type="term" value="F:structural constituent of ribosome"/>
    <property type="evidence" value="ECO:0007669"/>
    <property type="project" value="InterPro"/>
</dbReference>
<dbReference type="RefSeq" id="WP_042686709.1">
    <property type="nucleotide sequence ID" value="NZ_DUIH01000006.1"/>
</dbReference>
<dbReference type="CDD" id="cd00463">
    <property type="entry name" value="Ribosomal_L31e"/>
    <property type="match status" value="1"/>
</dbReference>
<dbReference type="NCBIfam" id="NF002258">
    <property type="entry name" value="PRK01192.1-1"/>
    <property type="match status" value="1"/>
</dbReference>
<keyword evidence="2 5" id="KW-0689">Ribosomal protein</keyword>
<organism evidence="6 7">
    <name type="scientific">Methermicoccus shengliensis</name>
    <dbReference type="NCBI Taxonomy" id="660064"/>
    <lineage>
        <taxon>Archaea</taxon>
        <taxon>Methanobacteriati</taxon>
        <taxon>Methanobacteriota</taxon>
        <taxon>Stenosarchaea group</taxon>
        <taxon>Methanomicrobia</taxon>
        <taxon>Methanosarcinales</taxon>
        <taxon>Methermicoccaceae</taxon>
        <taxon>Methermicoccus</taxon>
    </lineage>
</organism>
<proteinExistence type="inferred from homology"/>
<evidence type="ECO:0000256" key="1">
    <source>
        <dbReference type="ARBA" id="ARBA00010808"/>
    </source>
</evidence>
<accession>A0A832VZE9</accession>
<dbReference type="Gene3D" id="3.10.440.10">
    <property type="match status" value="1"/>
</dbReference>
<evidence type="ECO:0000313" key="6">
    <source>
        <dbReference type="EMBL" id="HIH69260.1"/>
    </source>
</evidence>
<evidence type="ECO:0000256" key="3">
    <source>
        <dbReference type="ARBA" id="ARBA00023274"/>
    </source>
</evidence>
<dbReference type="HAMAP" id="MF_00410">
    <property type="entry name" value="Ribosomal_eL31"/>
    <property type="match status" value="1"/>
</dbReference>
<comment type="similarity">
    <text evidence="1 5">Belongs to the eukaryotic ribosomal protein eL31 family.</text>
</comment>